<dbReference type="Proteomes" id="UP000502823">
    <property type="component" value="Unassembled WGS sequence"/>
</dbReference>
<dbReference type="InParanoid" id="A0A6L2PKB9"/>
<gene>
    <name evidence="3" type="ORF">Cfor_03210</name>
</gene>
<feature type="transmembrane region" description="Helical" evidence="2">
    <location>
        <begin position="231"/>
        <end position="250"/>
    </location>
</feature>
<dbReference type="EMBL" id="BLKM01000325">
    <property type="protein sequence ID" value="GFG31642.1"/>
    <property type="molecule type" value="Genomic_DNA"/>
</dbReference>
<evidence type="ECO:0000313" key="4">
    <source>
        <dbReference type="Proteomes" id="UP000502823"/>
    </source>
</evidence>
<name>A0A6L2PKB9_COPFO</name>
<keyword evidence="4" id="KW-1185">Reference proteome</keyword>
<evidence type="ECO:0000256" key="1">
    <source>
        <dbReference type="SAM" id="MobiDB-lite"/>
    </source>
</evidence>
<keyword evidence="2" id="KW-0812">Transmembrane</keyword>
<protein>
    <submittedName>
        <fullName evidence="3">Uncharacterized protein</fullName>
    </submittedName>
</protein>
<feature type="compositionally biased region" description="Acidic residues" evidence="1">
    <location>
        <begin position="1"/>
        <end position="11"/>
    </location>
</feature>
<proteinExistence type="predicted"/>
<accession>A0A6L2PKB9</accession>
<feature type="region of interest" description="Disordered" evidence="1">
    <location>
        <begin position="1"/>
        <end position="26"/>
    </location>
</feature>
<organism evidence="3 4">
    <name type="scientific">Coptotermes formosanus</name>
    <name type="common">Formosan subterranean termite</name>
    <dbReference type="NCBI Taxonomy" id="36987"/>
    <lineage>
        <taxon>Eukaryota</taxon>
        <taxon>Metazoa</taxon>
        <taxon>Ecdysozoa</taxon>
        <taxon>Arthropoda</taxon>
        <taxon>Hexapoda</taxon>
        <taxon>Insecta</taxon>
        <taxon>Pterygota</taxon>
        <taxon>Neoptera</taxon>
        <taxon>Polyneoptera</taxon>
        <taxon>Dictyoptera</taxon>
        <taxon>Blattodea</taxon>
        <taxon>Blattoidea</taxon>
        <taxon>Termitoidae</taxon>
        <taxon>Rhinotermitidae</taxon>
        <taxon>Coptotermes</taxon>
    </lineage>
</organism>
<feature type="transmembrane region" description="Helical" evidence="2">
    <location>
        <begin position="201"/>
        <end position="219"/>
    </location>
</feature>
<evidence type="ECO:0000313" key="3">
    <source>
        <dbReference type="EMBL" id="GFG31642.1"/>
    </source>
</evidence>
<sequence>MGDIEENEGAVDESSRLMERESSAGEVCVEMEPKTTAHYTDVSTTNTVSNKDLHNAVLSAYQSGKANGEIYRTELFMSQHLKVNMPNKSGYTALRLKYQLLTNIVLRMAKNQHLRASLRHLVISNFLSLKQQNIRSVFFYDLAFYVTLVPVLTLCILCSEYYNTLNDGGVPSNTIGPSSLKESYIMSGMNDSNSRSQPDSSILHILLCSLTVLLLIQTLRQMFQLIIFGQAYIAPVQTGLGILPIIDTFISY</sequence>
<dbReference type="AlphaFoldDB" id="A0A6L2PKB9"/>
<comment type="caution">
    <text evidence="3">The sequence shown here is derived from an EMBL/GenBank/DDBJ whole genome shotgun (WGS) entry which is preliminary data.</text>
</comment>
<feature type="compositionally biased region" description="Basic and acidic residues" evidence="1">
    <location>
        <begin position="13"/>
        <end position="23"/>
    </location>
</feature>
<feature type="transmembrane region" description="Helical" evidence="2">
    <location>
        <begin position="137"/>
        <end position="162"/>
    </location>
</feature>
<keyword evidence="2" id="KW-0472">Membrane</keyword>
<reference evidence="4" key="1">
    <citation type="submission" date="2020-01" db="EMBL/GenBank/DDBJ databases">
        <title>Draft genome sequence of the Termite Coptotermes fromosanus.</title>
        <authorList>
            <person name="Itakura S."/>
            <person name="Yosikawa Y."/>
            <person name="Umezawa K."/>
        </authorList>
    </citation>
    <scope>NUCLEOTIDE SEQUENCE [LARGE SCALE GENOMIC DNA]</scope>
</reference>
<evidence type="ECO:0000256" key="2">
    <source>
        <dbReference type="SAM" id="Phobius"/>
    </source>
</evidence>
<keyword evidence="2" id="KW-1133">Transmembrane helix</keyword>